<proteinExistence type="predicted"/>
<reference evidence="1 2" key="1">
    <citation type="submission" date="2017-09" db="EMBL/GenBank/DDBJ databases">
        <title>Large-scale bioinformatics analysis of Bacillus genomes uncovers conserved roles of natural products in bacterial physiology.</title>
        <authorList>
            <consortium name="Agbiome Team Llc"/>
            <person name="Bleich R.M."/>
            <person name="Grubbs K.J."/>
            <person name="Santa Maria K.C."/>
            <person name="Allen S.E."/>
            <person name="Farag S."/>
            <person name="Shank E.A."/>
            <person name="Bowers A."/>
        </authorList>
    </citation>
    <scope>NUCLEOTIDE SEQUENCE [LARGE SCALE GENOMIC DNA]</scope>
    <source>
        <strain evidence="1 2">AFS021349</strain>
    </source>
</reference>
<name>A0A2A8HDI3_9BACI</name>
<evidence type="ECO:0000313" key="2">
    <source>
        <dbReference type="Proteomes" id="UP000220841"/>
    </source>
</evidence>
<evidence type="ECO:0000313" key="1">
    <source>
        <dbReference type="EMBL" id="PEQ05258.1"/>
    </source>
</evidence>
<dbReference type="Proteomes" id="UP000220841">
    <property type="component" value="Unassembled WGS sequence"/>
</dbReference>
<organism evidence="1 2">
    <name type="scientific">Bacillus toyonensis</name>
    <dbReference type="NCBI Taxonomy" id="155322"/>
    <lineage>
        <taxon>Bacteria</taxon>
        <taxon>Bacillati</taxon>
        <taxon>Bacillota</taxon>
        <taxon>Bacilli</taxon>
        <taxon>Bacillales</taxon>
        <taxon>Bacillaceae</taxon>
        <taxon>Bacillus</taxon>
        <taxon>Bacillus cereus group</taxon>
    </lineage>
</organism>
<dbReference type="EMBL" id="NUBY01000068">
    <property type="protein sequence ID" value="PEQ05258.1"/>
    <property type="molecule type" value="Genomic_DNA"/>
</dbReference>
<sequence length="60" mass="7139">MLKKMKRSNEETWVVEKIFSASYFCVKIFFSCQQGMPINVRNIITTKHHKNVIFEHPPVK</sequence>
<protein>
    <submittedName>
        <fullName evidence="1">Uncharacterized protein</fullName>
    </submittedName>
</protein>
<comment type="caution">
    <text evidence="1">The sequence shown here is derived from an EMBL/GenBank/DDBJ whole genome shotgun (WGS) entry which is preliminary data.</text>
</comment>
<gene>
    <name evidence="1" type="ORF">CN585_16035</name>
</gene>
<accession>A0A2A8HDI3</accession>
<dbReference type="AlphaFoldDB" id="A0A2A8HDI3"/>